<keyword evidence="1" id="KW-0472">Membrane</keyword>
<keyword evidence="3" id="KW-1185">Reference proteome</keyword>
<proteinExistence type="predicted"/>
<evidence type="ECO:0000313" key="3">
    <source>
        <dbReference type="Proteomes" id="UP001408789"/>
    </source>
</evidence>
<organism evidence="2 3">
    <name type="scientific">Deinandra increscens subsp. villosa</name>
    <dbReference type="NCBI Taxonomy" id="3103831"/>
    <lineage>
        <taxon>Eukaryota</taxon>
        <taxon>Viridiplantae</taxon>
        <taxon>Streptophyta</taxon>
        <taxon>Embryophyta</taxon>
        <taxon>Tracheophyta</taxon>
        <taxon>Spermatophyta</taxon>
        <taxon>Magnoliopsida</taxon>
        <taxon>eudicotyledons</taxon>
        <taxon>Gunneridae</taxon>
        <taxon>Pentapetalae</taxon>
        <taxon>asterids</taxon>
        <taxon>campanulids</taxon>
        <taxon>Asterales</taxon>
        <taxon>Asteraceae</taxon>
        <taxon>Asteroideae</taxon>
        <taxon>Heliantheae alliance</taxon>
        <taxon>Madieae</taxon>
        <taxon>Madiinae</taxon>
        <taxon>Deinandra</taxon>
    </lineage>
</organism>
<dbReference type="AlphaFoldDB" id="A0AAP0DBS7"/>
<dbReference type="Proteomes" id="UP001408789">
    <property type="component" value="Unassembled WGS sequence"/>
</dbReference>
<gene>
    <name evidence="2" type="ORF">SSX86_011536</name>
</gene>
<feature type="transmembrane region" description="Helical" evidence="1">
    <location>
        <begin position="34"/>
        <end position="54"/>
    </location>
</feature>
<dbReference type="PANTHER" id="PTHR33728">
    <property type="entry name" value="CTTNBP 2 AMINO-TERMINAL-LIKE PROTEIN"/>
    <property type="match status" value="1"/>
</dbReference>
<keyword evidence="1" id="KW-1133">Transmembrane helix</keyword>
<name>A0AAP0DBS7_9ASTR</name>
<dbReference type="PANTHER" id="PTHR33728:SF10">
    <property type="entry name" value="COPPER TRANSPORTER"/>
    <property type="match status" value="1"/>
</dbReference>
<comment type="caution">
    <text evidence="2">The sequence shown here is derived from an EMBL/GenBank/DDBJ whole genome shotgun (WGS) entry which is preliminary data.</text>
</comment>
<accession>A0AAP0DBS7</accession>
<keyword evidence="1" id="KW-0812">Transmembrane</keyword>
<reference evidence="2 3" key="1">
    <citation type="submission" date="2024-04" db="EMBL/GenBank/DDBJ databases">
        <title>The reference genome of an endangered Asteraceae, Deinandra increscens subsp. villosa, native to the Central Coast of California.</title>
        <authorList>
            <person name="Guilliams M."/>
            <person name="Hasenstab-Lehman K."/>
            <person name="Meyer R."/>
            <person name="Mcevoy S."/>
        </authorList>
    </citation>
    <scope>NUCLEOTIDE SEQUENCE [LARGE SCALE GENOMIC DNA]</scope>
    <source>
        <tissue evidence="2">Leaf</tissue>
    </source>
</reference>
<evidence type="ECO:0000313" key="2">
    <source>
        <dbReference type="EMBL" id="KAK9069632.1"/>
    </source>
</evidence>
<protein>
    <submittedName>
        <fullName evidence="2">Uncharacterized protein</fullName>
    </submittedName>
</protein>
<sequence length="131" mass="14633">MDEFDTKNSNYVNLHDTPSQSVDAGLWKSYGTSISLGFLATAVFISMFIVIAIIEHFFKPNASFHFSVRQASRLPDNSMPPHKLFDSQPNVQVGAASDLSVLMPGQKYPTYIAHPTPLPCSREGVYWPPHY</sequence>
<evidence type="ECO:0000256" key="1">
    <source>
        <dbReference type="SAM" id="Phobius"/>
    </source>
</evidence>
<dbReference type="EMBL" id="JBCNJP010000013">
    <property type="protein sequence ID" value="KAK9069632.1"/>
    <property type="molecule type" value="Genomic_DNA"/>
</dbReference>